<reference evidence="8" key="1">
    <citation type="submission" date="2020-11" db="EMBL/GenBank/DDBJ databases">
        <authorList>
            <person name="Tran Van P."/>
        </authorList>
    </citation>
    <scope>NUCLEOTIDE SEQUENCE</scope>
</reference>
<dbReference type="Proteomes" id="UP000677054">
    <property type="component" value="Unassembled WGS sequence"/>
</dbReference>
<name>A0A7R9A4C2_9CRUS</name>
<dbReference type="EMBL" id="CAJPEV010001366">
    <property type="protein sequence ID" value="CAG0892260.1"/>
    <property type="molecule type" value="Genomic_DNA"/>
</dbReference>
<feature type="domain" description="POPDC1-3" evidence="7">
    <location>
        <begin position="98"/>
        <end position="319"/>
    </location>
</feature>
<comment type="subcellular location">
    <subcellularLocation>
        <location evidence="1">Membrane</location>
        <topology evidence="1">Multi-pass membrane protein</topology>
    </subcellularLocation>
</comment>
<keyword evidence="4 6" id="KW-1133">Transmembrane helix</keyword>
<feature type="transmembrane region" description="Helical" evidence="6">
    <location>
        <begin position="124"/>
        <end position="145"/>
    </location>
</feature>
<gene>
    <name evidence="8" type="ORF">DSTB1V02_LOCUS7010</name>
</gene>
<dbReference type="GO" id="GO:0042383">
    <property type="term" value="C:sarcolemma"/>
    <property type="evidence" value="ECO:0007669"/>
    <property type="project" value="TreeGrafter"/>
</dbReference>
<feature type="transmembrane region" description="Helical" evidence="6">
    <location>
        <begin position="97"/>
        <end position="117"/>
    </location>
</feature>
<evidence type="ECO:0000259" key="7">
    <source>
        <dbReference type="Pfam" id="PF04831"/>
    </source>
</evidence>
<feature type="transmembrane region" description="Helical" evidence="6">
    <location>
        <begin position="151"/>
        <end position="170"/>
    </location>
</feature>
<dbReference type="InterPro" id="IPR006916">
    <property type="entry name" value="POPDC1-3"/>
</dbReference>
<evidence type="ECO:0000256" key="2">
    <source>
        <dbReference type="ARBA" id="ARBA00007146"/>
    </source>
</evidence>
<dbReference type="InterPro" id="IPR055272">
    <property type="entry name" value="POPDC1-3_dom"/>
</dbReference>
<evidence type="ECO:0000256" key="3">
    <source>
        <dbReference type="ARBA" id="ARBA00022692"/>
    </source>
</evidence>
<dbReference type="InterPro" id="IPR018490">
    <property type="entry name" value="cNMP-bd_dom_sf"/>
</dbReference>
<comment type="similarity">
    <text evidence="2">Belongs to the popeye family.</text>
</comment>
<dbReference type="EMBL" id="LR900883">
    <property type="protein sequence ID" value="CAD7247176.1"/>
    <property type="molecule type" value="Genomic_DNA"/>
</dbReference>
<proteinExistence type="inferred from homology"/>
<evidence type="ECO:0000256" key="5">
    <source>
        <dbReference type="ARBA" id="ARBA00023136"/>
    </source>
</evidence>
<dbReference type="AlphaFoldDB" id="A0A7R9A4C2"/>
<dbReference type="GO" id="GO:0042391">
    <property type="term" value="P:regulation of membrane potential"/>
    <property type="evidence" value="ECO:0007669"/>
    <property type="project" value="TreeGrafter"/>
</dbReference>
<evidence type="ECO:0000313" key="9">
    <source>
        <dbReference type="Proteomes" id="UP000677054"/>
    </source>
</evidence>
<organism evidence="8">
    <name type="scientific">Darwinula stevensoni</name>
    <dbReference type="NCBI Taxonomy" id="69355"/>
    <lineage>
        <taxon>Eukaryota</taxon>
        <taxon>Metazoa</taxon>
        <taxon>Ecdysozoa</taxon>
        <taxon>Arthropoda</taxon>
        <taxon>Crustacea</taxon>
        <taxon>Oligostraca</taxon>
        <taxon>Ostracoda</taxon>
        <taxon>Podocopa</taxon>
        <taxon>Podocopida</taxon>
        <taxon>Darwinulocopina</taxon>
        <taxon>Darwinuloidea</taxon>
        <taxon>Darwinulidae</taxon>
        <taxon>Darwinula</taxon>
    </lineage>
</organism>
<dbReference type="GO" id="GO:0007507">
    <property type="term" value="P:heart development"/>
    <property type="evidence" value="ECO:0007669"/>
    <property type="project" value="TreeGrafter"/>
</dbReference>
<dbReference type="OrthoDB" id="425611at2759"/>
<keyword evidence="9" id="KW-1185">Reference proteome</keyword>
<dbReference type="Gene3D" id="2.60.120.10">
    <property type="entry name" value="Jelly Rolls"/>
    <property type="match status" value="1"/>
</dbReference>
<dbReference type="GO" id="GO:0030552">
    <property type="term" value="F:cAMP binding"/>
    <property type="evidence" value="ECO:0007669"/>
    <property type="project" value="TreeGrafter"/>
</dbReference>
<dbReference type="InterPro" id="IPR014710">
    <property type="entry name" value="RmlC-like_jellyroll"/>
</dbReference>
<dbReference type="Pfam" id="PF04831">
    <property type="entry name" value="POPDC1-3"/>
    <property type="match status" value="1"/>
</dbReference>
<dbReference type="GO" id="GO:0051146">
    <property type="term" value="P:striated muscle cell differentiation"/>
    <property type="evidence" value="ECO:0007669"/>
    <property type="project" value="TreeGrafter"/>
</dbReference>
<evidence type="ECO:0000256" key="6">
    <source>
        <dbReference type="SAM" id="Phobius"/>
    </source>
</evidence>
<accession>A0A7R9A4C2</accession>
<evidence type="ECO:0000256" key="4">
    <source>
        <dbReference type="ARBA" id="ARBA00022989"/>
    </source>
</evidence>
<dbReference type="PANTHER" id="PTHR12101:SF1">
    <property type="entry name" value="BVES"/>
    <property type="match status" value="1"/>
</dbReference>
<sequence>MSDPAAEANETDGLITLLRLNSTPSPAMENNNIGTEEFHSSGKSSPYIFNEEFVSHYNVNSTTASNILNSSWGEDTSAIKLHEEGAILFACLTHWTWSHWLFLIANAILFIAYSIPFTDGVKAVIVRFLLFVGCAFNGLWGWMVVCSFDAVIFSAVFMLLHFIHLSALAYQLQPIKFPHEIEQVFLRLFFPLQVSRSQFKRILTGIKGVDMVSAKEIVIQEGQSHVENLSLVLSGRFLVSQKGQHLHTVSPFQFLDSPEWFTSATNHKFQVSVMAVENSKLLIWHRDKLKLTIMSDVFLQAVFDHILGRDVVKKLMQVHMESSSLI</sequence>
<keyword evidence="3 6" id="KW-0812">Transmembrane</keyword>
<evidence type="ECO:0000256" key="1">
    <source>
        <dbReference type="ARBA" id="ARBA00004141"/>
    </source>
</evidence>
<protein>
    <recommendedName>
        <fullName evidence="7">POPDC1-3 domain-containing protein</fullName>
    </recommendedName>
</protein>
<keyword evidence="5 6" id="KW-0472">Membrane</keyword>
<dbReference type="SUPFAM" id="SSF51206">
    <property type="entry name" value="cAMP-binding domain-like"/>
    <property type="match status" value="1"/>
</dbReference>
<dbReference type="PANTHER" id="PTHR12101">
    <property type="entry name" value="POPEYE DOMAIN CONTAINING PROTEIN"/>
    <property type="match status" value="1"/>
</dbReference>
<evidence type="ECO:0000313" key="8">
    <source>
        <dbReference type="EMBL" id="CAD7247176.1"/>
    </source>
</evidence>